<protein>
    <recommendedName>
        <fullName evidence="3">Addiction module component</fullName>
    </recommendedName>
</protein>
<dbReference type="EMBL" id="JACWMX010000005">
    <property type="protein sequence ID" value="MBD1393916.1"/>
    <property type="molecule type" value="Genomic_DNA"/>
</dbReference>
<organism evidence="1 2">
    <name type="scientific">Mucilaginibacter glaciei</name>
    <dbReference type="NCBI Taxonomy" id="2772109"/>
    <lineage>
        <taxon>Bacteria</taxon>
        <taxon>Pseudomonadati</taxon>
        <taxon>Bacteroidota</taxon>
        <taxon>Sphingobacteriia</taxon>
        <taxon>Sphingobacteriales</taxon>
        <taxon>Sphingobacteriaceae</taxon>
        <taxon>Mucilaginibacter</taxon>
    </lineage>
</organism>
<dbReference type="RefSeq" id="WP_191163667.1">
    <property type="nucleotide sequence ID" value="NZ_JACWMX010000005.1"/>
</dbReference>
<dbReference type="AlphaFoldDB" id="A0A926NQ66"/>
<proteinExistence type="predicted"/>
<gene>
    <name evidence="1" type="ORF">IDJ76_12480</name>
</gene>
<keyword evidence="2" id="KW-1185">Reference proteome</keyword>
<evidence type="ECO:0000313" key="2">
    <source>
        <dbReference type="Proteomes" id="UP000619078"/>
    </source>
</evidence>
<evidence type="ECO:0000313" key="1">
    <source>
        <dbReference type="EMBL" id="MBD1393916.1"/>
    </source>
</evidence>
<accession>A0A926NQ66</accession>
<dbReference type="Proteomes" id="UP000619078">
    <property type="component" value="Unassembled WGS sequence"/>
</dbReference>
<comment type="caution">
    <text evidence="1">The sequence shown here is derived from an EMBL/GenBank/DDBJ whole genome shotgun (WGS) entry which is preliminary data.</text>
</comment>
<reference evidence="1" key="1">
    <citation type="submission" date="2020-09" db="EMBL/GenBank/DDBJ databases">
        <title>Novel species of Mucilaginibacter isolated from a glacier on the Tibetan Plateau.</title>
        <authorList>
            <person name="Liu Q."/>
            <person name="Xin Y.-H."/>
        </authorList>
    </citation>
    <scope>NUCLEOTIDE SEQUENCE</scope>
    <source>
        <strain evidence="1">ZB1P21</strain>
    </source>
</reference>
<name>A0A926NQ66_9SPHI</name>
<sequence length="82" mass="9517">MTIASIREKLHDFIDTADDERVKAIYTLVRDEPANYEWTADKNFVAELDDRLDKLNSGEDAGRTWNDIEASIEQLKSKRNIM</sequence>
<evidence type="ECO:0008006" key="3">
    <source>
        <dbReference type="Google" id="ProtNLM"/>
    </source>
</evidence>